<dbReference type="Pfam" id="PF16119">
    <property type="entry name" value="DUF4835"/>
    <property type="match status" value="1"/>
</dbReference>
<accession>A0A6I6GNG6</accession>
<name>A0A6I6GNG6_9BACT</name>
<gene>
    <name evidence="1" type="ORF">GLV81_15225</name>
</gene>
<organism evidence="1 2">
    <name type="scientific">Phnomibacter ginsenosidimutans</name>
    <dbReference type="NCBI Taxonomy" id="2676868"/>
    <lineage>
        <taxon>Bacteria</taxon>
        <taxon>Pseudomonadati</taxon>
        <taxon>Bacteroidota</taxon>
        <taxon>Chitinophagia</taxon>
        <taxon>Chitinophagales</taxon>
        <taxon>Chitinophagaceae</taxon>
        <taxon>Phnomibacter</taxon>
    </lineage>
</organism>
<dbReference type="EMBL" id="CP046566">
    <property type="protein sequence ID" value="QGW30085.1"/>
    <property type="molecule type" value="Genomic_DNA"/>
</dbReference>
<evidence type="ECO:0000313" key="1">
    <source>
        <dbReference type="EMBL" id="QGW30085.1"/>
    </source>
</evidence>
<protein>
    <submittedName>
        <fullName evidence="1">DUF4835 family protein</fullName>
    </submittedName>
</protein>
<evidence type="ECO:0000313" key="2">
    <source>
        <dbReference type="Proteomes" id="UP000426027"/>
    </source>
</evidence>
<proteinExistence type="predicted"/>
<reference evidence="1 2" key="1">
    <citation type="submission" date="2019-11" db="EMBL/GenBank/DDBJ databases">
        <authorList>
            <person name="Im W.T."/>
        </authorList>
    </citation>
    <scope>NUCLEOTIDE SEQUENCE [LARGE SCALE GENOMIC DNA]</scope>
    <source>
        <strain evidence="1 2">SB-02</strain>
    </source>
</reference>
<dbReference type="KEGG" id="fls:GLV81_15225"/>
<dbReference type="Proteomes" id="UP000426027">
    <property type="component" value="Chromosome"/>
</dbReference>
<dbReference type="InterPro" id="IPR032274">
    <property type="entry name" value="DUF4835"/>
</dbReference>
<keyword evidence="2" id="KW-1185">Reference proteome</keyword>
<dbReference type="AlphaFoldDB" id="A0A6I6GNG6"/>
<sequence length="297" mass="34904">MLSIGWQSTQAQEISAKVTVLSNRIATQVDKRIFTTLQTQLNNLLNNRKWTEDNFKVNERIECNFILNLDKMVEQNVYTASLIIQAARPVFNSNYQSPLINWQDNDIRFRYVEFQPVEFNENRLNASDPLAVNLPAVLAYYVNIILGVDYDSFSIKGGSPFFKKALFIVNNAPTGNSIYGWSQFDGLRNRYWLAENFMNERYTLMHDAIYQYYRNSLDYFYDDERRAREEMMNVINLLHTYNTSNQNTMVLQFFMQSKSDEIIQIMKKAAPDQMQRAVGMLEKIDVTNAKKYREQLK</sequence>